<dbReference type="InterPro" id="IPR013655">
    <property type="entry name" value="PAS_fold_3"/>
</dbReference>
<evidence type="ECO:0000256" key="6">
    <source>
        <dbReference type="ARBA" id="ARBA00022630"/>
    </source>
</evidence>
<dbReference type="AlphaFoldDB" id="A0A2S0UM62"/>
<dbReference type="PANTHER" id="PTHR41523">
    <property type="entry name" value="TWO-COMPONENT SYSTEM SENSOR PROTEIN"/>
    <property type="match status" value="1"/>
</dbReference>
<dbReference type="Proteomes" id="UP000244496">
    <property type="component" value="Chromosome"/>
</dbReference>
<evidence type="ECO:0000256" key="3">
    <source>
        <dbReference type="ARBA" id="ARBA00022543"/>
    </source>
</evidence>
<dbReference type="Gene3D" id="3.30.565.10">
    <property type="entry name" value="Histidine kinase-like ATPase, C-terminal domain"/>
    <property type="match status" value="1"/>
</dbReference>
<keyword evidence="8" id="KW-0808">Transferase</keyword>
<dbReference type="Pfam" id="PF08447">
    <property type="entry name" value="PAS_3"/>
    <property type="match status" value="2"/>
</dbReference>
<dbReference type="SMART" id="SM00086">
    <property type="entry name" value="PAC"/>
    <property type="match status" value="2"/>
</dbReference>
<evidence type="ECO:0000256" key="11">
    <source>
        <dbReference type="ARBA" id="ARBA00022777"/>
    </source>
</evidence>
<keyword evidence="5" id="KW-0716">Sensory transduction</keyword>
<dbReference type="OrthoDB" id="9816309at2"/>
<dbReference type="GO" id="GO:0009881">
    <property type="term" value="F:photoreceptor activity"/>
    <property type="evidence" value="ECO:0007669"/>
    <property type="project" value="UniProtKB-KW"/>
</dbReference>
<dbReference type="KEGG" id="geh:HYN69_10660"/>
<proteinExistence type="predicted"/>
<dbReference type="RefSeq" id="WP_108435717.1">
    <property type="nucleotide sequence ID" value="NZ_CP028918.1"/>
</dbReference>
<evidence type="ECO:0000256" key="12">
    <source>
        <dbReference type="ARBA" id="ARBA00022840"/>
    </source>
</evidence>
<keyword evidence="9" id="KW-0677">Repeat</keyword>
<keyword evidence="12" id="KW-0067">ATP-binding</keyword>
<dbReference type="InterPro" id="IPR011102">
    <property type="entry name" value="Sig_transdc_His_kinase_HWE"/>
</dbReference>
<dbReference type="GO" id="GO:0004673">
    <property type="term" value="F:protein histidine kinase activity"/>
    <property type="evidence" value="ECO:0007669"/>
    <property type="project" value="UniProtKB-EC"/>
</dbReference>
<name>A0A2S0UM62_9RHOB</name>
<dbReference type="InterPro" id="IPR000700">
    <property type="entry name" value="PAS-assoc_C"/>
</dbReference>
<feature type="domain" description="PAC" evidence="17">
    <location>
        <begin position="150"/>
        <end position="202"/>
    </location>
</feature>
<keyword evidence="7" id="KW-0288">FMN</keyword>
<evidence type="ECO:0000313" key="19">
    <source>
        <dbReference type="Proteomes" id="UP000244496"/>
    </source>
</evidence>
<dbReference type="NCBIfam" id="TIGR00229">
    <property type="entry name" value="sensory_box"/>
    <property type="match status" value="2"/>
</dbReference>
<dbReference type="GO" id="GO:0005524">
    <property type="term" value="F:ATP binding"/>
    <property type="evidence" value="ECO:0007669"/>
    <property type="project" value="UniProtKB-KW"/>
</dbReference>
<dbReference type="InterPro" id="IPR036890">
    <property type="entry name" value="HATPase_C_sf"/>
</dbReference>
<keyword evidence="11" id="KW-0418">Kinase</keyword>
<evidence type="ECO:0000256" key="15">
    <source>
        <dbReference type="ARBA" id="ARBA00023170"/>
    </source>
</evidence>
<evidence type="ECO:0000256" key="1">
    <source>
        <dbReference type="ARBA" id="ARBA00000085"/>
    </source>
</evidence>
<evidence type="ECO:0000256" key="4">
    <source>
        <dbReference type="ARBA" id="ARBA00022553"/>
    </source>
</evidence>
<keyword evidence="6" id="KW-0285">Flavoprotein</keyword>
<evidence type="ECO:0000256" key="8">
    <source>
        <dbReference type="ARBA" id="ARBA00022679"/>
    </source>
</evidence>
<keyword evidence="19" id="KW-1185">Reference proteome</keyword>
<evidence type="ECO:0000256" key="2">
    <source>
        <dbReference type="ARBA" id="ARBA00012438"/>
    </source>
</evidence>
<keyword evidence="14" id="KW-0843">Virulence</keyword>
<evidence type="ECO:0000256" key="7">
    <source>
        <dbReference type="ARBA" id="ARBA00022643"/>
    </source>
</evidence>
<reference evidence="18 19" key="1">
    <citation type="submission" date="2018-04" db="EMBL/GenBank/DDBJ databases">
        <title>Genome sequencing of Gemmobacter.</title>
        <authorList>
            <person name="Yi H."/>
            <person name="Baek M.-G."/>
        </authorList>
    </citation>
    <scope>NUCLEOTIDE SEQUENCE [LARGE SCALE GENOMIC DNA]</scope>
    <source>
        <strain evidence="18 19">HYN0069</strain>
    </source>
</reference>
<dbReference type="Pfam" id="PF07536">
    <property type="entry name" value="HWE_HK"/>
    <property type="match status" value="1"/>
</dbReference>
<keyword evidence="10" id="KW-0547">Nucleotide-binding</keyword>
<dbReference type="EMBL" id="CP028918">
    <property type="protein sequence ID" value="AWB48898.1"/>
    <property type="molecule type" value="Genomic_DNA"/>
</dbReference>
<dbReference type="CDD" id="cd00130">
    <property type="entry name" value="PAS"/>
    <property type="match status" value="2"/>
</dbReference>
<organism evidence="18 19">
    <name type="scientific">Paragemmobacter aquarius</name>
    <dbReference type="NCBI Taxonomy" id="2169400"/>
    <lineage>
        <taxon>Bacteria</taxon>
        <taxon>Pseudomonadati</taxon>
        <taxon>Pseudomonadota</taxon>
        <taxon>Alphaproteobacteria</taxon>
        <taxon>Rhodobacterales</taxon>
        <taxon>Paracoccaceae</taxon>
        <taxon>Paragemmobacter</taxon>
    </lineage>
</organism>
<dbReference type="SUPFAM" id="SSF55785">
    <property type="entry name" value="PYP-like sensor domain (PAS domain)"/>
    <property type="match status" value="2"/>
</dbReference>
<dbReference type="PROSITE" id="PS50113">
    <property type="entry name" value="PAC"/>
    <property type="match status" value="2"/>
</dbReference>
<comment type="catalytic activity">
    <reaction evidence="1">
        <text>ATP + protein L-histidine = ADP + protein N-phospho-L-histidine.</text>
        <dbReference type="EC" id="2.7.13.3"/>
    </reaction>
</comment>
<evidence type="ECO:0000313" key="18">
    <source>
        <dbReference type="EMBL" id="AWB48898.1"/>
    </source>
</evidence>
<dbReference type="InterPro" id="IPR000014">
    <property type="entry name" value="PAS"/>
</dbReference>
<feature type="compositionally biased region" description="Basic and acidic residues" evidence="16">
    <location>
        <begin position="51"/>
        <end position="62"/>
    </location>
</feature>
<dbReference type="Gene3D" id="3.30.450.20">
    <property type="entry name" value="PAS domain"/>
    <property type="match status" value="2"/>
</dbReference>
<dbReference type="SMART" id="SM00911">
    <property type="entry name" value="HWE_HK"/>
    <property type="match status" value="1"/>
</dbReference>
<evidence type="ECO:0000256" key="9">
    <source>
        <dbReference type="ARBA" id="ARBA00022737"/>
    </source>
</evidence>
<evidence type="ECO:0000256" key="13">
    <source>
        <dbReference type="ARBA" id="ARBA00022991"/>
    </source>
</evidence>
<dbReference type="PANTHER" id="PTHR41523:SF8">
    <property type="entry name" value="ETHYLENE RESPONSE SENSOR PROTEIN"/>
    <property type="match status" value="1"/>
</dbReference>
<keyword evidence="15" id="KW-0675">Receptor</keyword>
<feature type="region of interest" description="Disordered" evidence="16">
    <location>
        <begin position="34"/>
        <end position="62"/>
    </location>
</feature>
<evidence type="ECO:0000256" key="5">
    <source>
        <dbReference type="ARBA" id="ARBA00022606"/>
    </source>
</evidence>
<dbReference type="InterPro" id="IPR035965">
    <property type="entry name" value="PAS-like_dom_sf"/>
</dbReference>
<evidence type="ECO:0000256" key="10">
    <source>
        <dbReference type="ARBA" id="ARBA00022741"/>
    </source>
</evidence>
<keyword evidence="4" id="KW-0597">Phosphoprotein</keyword>
<accession>A0A2S0UM62</accession>
<feature type="domain" description="PAC" evidence="17">
    <location>
        <begin position="278"/>
        <end position="331"/>
    </location>
</feature>
<sequence length="530" mass="58409">MKRKMHPLSRDVNVRSNRRHGACPALCQEIPRNKRNHARRSAFASDPEIGDVPKKERGNDAVRKKELTLTNDSNPPVLSHPEAWAILETTPAMVWLGDAAGNCIFLNRSLRDFWGVDDIETFTWAETLHPDDHNLLSGPYGQAMADRTPLCIEARYRRADGAWRWLRTEANPRFDATGQFTGMVGVNFDVTDQREAEAGLRRSRDQLEFAIEAAGEVGTWLWDVDRDEIRADKLAWCGLDTSVDGSAPGHLQQFLAAIHPDDRPRVTDEITVAVKTGDAYRTEFRIKGDGGERWLSASGRCQRDATGRPIVFAGLTVDVTDRRQRENETLILSRELSHRLKNAFAVIQSMVAQSSLRSPASAPELKDLSGRIRALSKAHFLSLPDRPLQIGTSSLRELAISIVTPYCETGDSFVWSGPDIDIPSGTTTAFALTINELATNAAKYGSLAGKGQVHLTVSAGEAGASLVWRESGGLPPDTGMLREGFGTVLIRPSVETLNGICSKQWHADGLEWTLLVPWGGIMLRGTSLQD</sequence>
<dbReference type="InterPro" id="IPR001610">
    <property type="entry name" value="PAC"/>
</dbReference>
<protein>
    <recommendedName>
        <fullName evidence="2">histidine kinase</fullName>
        <ecNumber evidence="2">2.7.13.3</ecNumber>
    </recommendedName>
</protein>
<keyword evidence="3" id="KW-0600">Photoreceptor protein</keyword>
<evidence type="ECO:0000256" key="16">
    <source>
        <dbReference type="SAM" id="MobiDB-lite"/>
    </source>
</evidence>
<dbReference type="EC" id="2.7.13.3" evidence="2"/>
<evidence type="ECO:0000259" key="17">
    <source>
        <dbReference type="PROSITE" id="PS50113"/>
    </source>
</evidence>
<keyword evidence="13" id="KW-0157">Chromophore</keyword>
<evidence type="ECO:0000256" key="14">
    <source>
        <dbReference type="ARBA" id="ARBA00023026"/>
    </source>
</evidence>
<gene>
    <name evidence="18" type="ORF">HYN69_10660</name>
</gene>